<dbReference type="InterPro" id="IPR021801">
    <property type="entry name" value="DUF3370"/>
</dbReference>
<dbReference type="Pfam" id="PF11850">
    <property type="entry name" value="DUF3370"/>
    <property type="match status" value="1"/>
</dbReference>
<protein>
    <submittedName>
        <fullName evidence="1">DUF3370 domain-containing protein</fullName>
    </submittedName>
</protein>
<name>A0AAW9QLU9_9CHRO</name>
<comment type="caution">
    <text evidence="1">The sequence shown here is derived from an EMBL/GenBank/DDBJ whole genome shotgun (WGS) entry which is preliminary data.</text>
</comment>
<dbReference type="EMBL" id="JBAFSM010000001">
    <property type="protein sequence ID" value="MEG3435686.1"/>
    <property type="molecule type" value="Genomic_DNA"/>
</dbReference>
<dbReference type="RefSeq" id="WP_332863132.1">
    <property type="nucleotide sequence ID" value="NZ_JBAFSM010000001.1"/>
</dbReference>
<dbReference type="AlphaFoldDB" id="A0AAW9QLU9"/>
<evidence type="ECO:0000313" key="1">
    <source>
        <dbReference type="EMBL" id="MEG3435686.1"/>
    </source>
</evidence>
<proteinExistence type="predicted"/>
<sequence>MLSLLPSLLLAQSASVLPSLERQYVTEYQDIRPLPGQLNDVLVFNSNSPEVVPKEGILLSTFPGTGKRFPVAHLNQSLEGRFDIFTHHIARPTDPQRNLYQGIIVTNPTSKTVVIRILQGVSYVTAADAPFVDLPSVVEDPAGKVFSGPGSRLAGDILRRRHDGQFPNQIVIPPGESRMLFQLLIPRSSARSTLMRLYSSGPVYMANLAHYEVSQKTSIENTEVEALRPPTLEEWRALLVRGDLVAPRDYSPTPPEKWGQGPNYYGRVAGVSVGSEWATRIVDPNGGTRLTVPKKGRGFAYPLSTVTAATFGTRQIQSAPMLVRYPDTALKAHGNYGVHYYLTLPLYNNSSETKTIALSIQTPVKEDDYSDRLFFVQSVGGPVFFRGTVRVSYRDASFRTQERYFHLVQREGEQGQPLVTVEVPPGQQREVQLDFLYPPDATPPQVLTVKTLE</sequence>
<accession>A0AAW9QLU9</accession>
<reference evidence="1 2" key="1">
    <citation type="submission" date="2024-01" db="EMBL/GenBank/DDBJ databases">
        <title>Genomic insights into the taxonomy and metabolism of the cyanobacterium Pannus brasiliensis CCIBt3594.</title>
        <authorList>
            <person name="Machado M."/>
            <person name="Botero N.B."/>
            <person name="Andreote A.P.D."/>
            <person name="Feitosa A.M.T."/>
            <person name="Popin R."/>
            <person name="Sivonen K."/>
            <person name="Fiore M.F."/>
        </authorList>
    </citation>
    <scope>NUCLEOTIDE SEQUENCE [LARGE SCALE GENOMIC DNA]</scope>
    <source>
        <strain evidence="1 2">CCIBt3594</strain>
    </source>
</reference>
<organism evidence="1 2">
    <name type="scientific">Pannus brasiliensis CCIBt3594</name>
    <dbReference type="NCBI Taxonomy" id="1427578"/>
    <lineage>
        <taxon>Bacteria</taxon>
        <taxon>Bacillati</taxon>
        <taxon>Cyanobacteriota</taxon>
        <taxon>Cyanophyceae</taxon>
        <taxon>Oscillatoriophycideae</taxon>
        <taxon>Chroococcales</taxon>
        <taxon>Microcystaceae</taxon>
        <taxon>Pannus</taxon>
    </lineage>
</organism>
<gene>
    <name evidence="1" type="ORF">V0288_01015</name>
</gene>
<dbReference type="Proteomes" id="UP001328733">
    <property type="component" value="Unassembled WGS sequence"/>
</dbReference>
<keyword evidence="2" id="KW-1185">Reference proteome</keyword>
<evidence type="ECO:0000313" key="2">
    <source>
        <dbReference type="Proteomes" id="UP001328733"/>
    </source>
</evidence>